<evidence type="ECO:0000313" key="2">
    <source>
        <dbReference type="EMBL" id="MBO8414534.1"/>
    </source>
</evidence>
<gene>
    <name evidence="2" type="ORF">IAC78_03585</name>
</gene>
<evidence type="ECO:0000256" key="1">
    <source>
        <dbReference type="SAM" id="Phobius"/>
    </source>
</evidence>
<reference evidence="2" key="2">
    <citation type="journal article" date="2021" name="PeerJ">
        <title>Extensive microbial diversity within the chicken gut microbiome revealed by metagenomics and culture.</title>
        <authorList>
            <person name="Gilroy R."/>
            <person name="Ravi A."/>
            <person name="Getino M."/>
            <person name="Pursley I."/>
            <person name="Horton D.L."/>
            <person name="Alikhan N.F."/>
            <person name="Baker D."/>
            <person name="Gharbi K."/>
            <person name="Hall N."/>
            <person name="Watson M."/>
            <person name="Adriaenssens E.M."/>
            <person name="Foster-Nyarko E."/>
            <person name="Jarju S."/>
            <person name="Secka A."/>
            <person name="Antonio M."/>
            <person name="Oren A."/>
            <person name="Chaudhuri R.R."/>
            <person name="La Ragione R."/>
            <person name="Hildebrand F."/>
            <person name="Pallen M.J."/>
        </authorList>
    </citation>
    <scope>NUCLEOTIDE SEQUENCE</scope>
    <source>
        <strain evidence="2">1748</strain>
    </source>
</reference>
<protein>
    <submittedName>
        <fullName evidence="2">Uncharacterized protein</fullName>
    </submittedName>
</protein>
<dbReference type="AlphaFoldDB" id="A0A9D9GS64"/>
<feature type="transmembrane region" description="Helical" evidence="1">
    <location>
        <begin position="31"/>
        <end position="52"/>
    </location>
</feature>
<sequence length="89" mass="9910">MFVELLLAPIFSLFDSLHLKKLGKHEDAVKVAVMIFVFVGVIGSAIGIGFLLSGEKYFLPGVLLTSICGGICLLYFILCIILYCRERRR</sequence>
<feature type="transmembrane region" description="Helical" evidence="1">
    <location>
        <begin position="58"/>
        <end position="84"/>
    </location>
</feature>
<reference evidence="2" key="1">
    <citation type="submission" date="2020-10" db="EMBL/GenBank/DDBJ databases">
        <authorList>
            <person name="Gilroy R."/>
        </authorList>
    </citation>
    <scope>NUCLEOTIDE SEQUENCE</scope>
    <source>
        <strain evidence="2">1748</strain>
    </source>
</reference>
<keyword evidence="1" id="KW-0472">Membrane</keyword>
<accession>A0A9D9GS64</accession>
<name>A0A9D9GS64_9BACL</name>
<proteinExistence type="predicted"/>
<dbReference type="EMBL" id="JADING010000100">
    <property type="protein sequence ID" value="MBO8414534.1"/>
    <property type="molecule type" value="Genomic_DNA"/>
</dbReference>
<keyword evidence="1" id="KW-0812">Transmembrane</keyword>
<organism evidence="2 3">
    <name type="scientific">Candidatus Scatoplasma merdavium</name>
    <dbReference type="NCBI Taxonomy" id="2840932"/>
    <lineage>
        <taxon>Bacteria</taxon>
        <taxon>Bacillati</taxon>
        <taxon>Bacillota</taxon>
        <taxon>Bacilli</taxon>
        <taxon>Bacillales</taxon>
        <taxon>Candidatus Scatoplasma</taxon>
    </lineage>
</organism>
<comment type="caution">
    <text evidence="2">The sequence shown here is derived from an EMBL/GenBank/DDBJ whole genome shotgun (WGS) entry which is preliminary data.</text>
</comment>
<keyword evidence="1" id="KW-1133">Transmembrane helix</keyword>
<dbReference type="Proteomes" id="UP000823629">
    <property type="component" value="Unassembled WGS sequence"/>
</dbReference>
<evidence type="ECO:0000313" key="3">
    <source>
        <dbReference type="Proteomes" id="UP000823629"/>
    </source>
</evidence>